<evidence type="ECO:0000313" key="2">
    <source>
        <dbReference type="EMBL" id="MDC9590746.1"/>
    </source>
</evidence>
<dbReference type="EMBL" id="JAQRFI010000044">
    <property type="protein sequence ID" value="MDC9590746.1"/>
    <property type="molecule type" value="Genomic_DNA"/>
</dbReference>
<reference evidence="2 3" key="1">
    <citation type="submission" date="2023-02" db="EMBL/GenBank/DDBJ databases">
        <title>Entomopathogenic bacteria.</title>
        <authorList>
            <person name="Machado R.A."/>
        </authorList>
    </citation>
    <scope>NUCLEOTIDE SEQUENCE [LARGE SCALE GENOMIC DNA]</scope>
    <source>
        <strain evidence="2 3">XENO-10</strain>
    </source>
</reference>
<name>A0ABT5LJW3_9GAMM</name>
<gene>
    <name evidence="2" type="ORF">PSI23_15995</name>
</gene>
<evidence type="ECO:0008006" key="4">
    <source>
        <dbReference type="Google" id="ProtNLM"/>
    </source>
</evidence>
<keyword evidence="1" id="KW-0175">Coiled coil</keyword>
<accession>A0ABT5LJW3</accession>
<dbReference type="RefSeq" id="WP_273556020.1">
    <property type="nucleotide sequence ID" value="NZ_JAQRFI010000044.1"/>
</dbReference>
<comment type="caution">
    <text evidence="2">The sequence shown here is derived from an EMBL/GenBank/DDBJ whole genome shotgun (WGS) entry which is preliminary data.</text>
</comment>
<protein>
    <recommendedName>
        <fullName evidence="4">Tail fiber protein</fullName>
    </recommendedName>
</protein>
<dbReference type="Proteomes" id="UP001217178">
    <property type="component" value="Unassembled WGS sequence"/>
</dbReference>
<keyword evidence="3" id="KW-1185">Reference proteome</keyword>
<feature type="coiled-coil region" evidence="1">
    <location>
        <begin position="169"/>
        <end position="206"/>
    </location>
</feature>
<evidence type="ECO:0000313" key="3">
    <source>
        <dbReference type="Proteomes" id="UP001217178"/>
    </source>
</evidence>
<sequence length="246" mass="26213">MLDNEKQIAAFKALVAEGLHPPAALTTSKLTADKATEKSSYFRELVKEEITYPTSITHSLSKITDAIGKLTISANAASAFYHAIDGYQNPSQLIQMRIGWTCYLKGNILPNSTPFYLIEAISDTGITTAQNRLVTDIKIDEIKAAMDDINSTLATGAGGISSQLTAKQIARLNKAAEALDHSLIELENATEAVNRLAIQANDSANNAKKSFSNAVDISLISGLLESSVMADALKAITPKSVISALS</sequence>
<proteinExistence type="predicted"/>
<evidence type="ECO:0000256" key="1">
    <source>
        <dbReference type="SAM" id="Coils"/>
    </source>
</evidence>
<organism evidence="2 3">
    <name type="scientific">Xenorhabdus yunnanensis</name>
    <dbReference type="NCBI Taxonomy" id="3025878"/>
    <lineage>
        <taxon>Bacteria</taxon>
        <taxon>Pseudomonadati</taxon>
        <taxon>Pseudomonadota</taxon>
        <taxon>Gammaproteobacteria</taxon>
        <taxon>Enterobacterales</taxon>
        <taxon>Morganellaceae</taxon>
        <taxon>Xenorhabdus</taxon>
    </lineage>
</organism>